<sequence>MRLPHRGSEAASPSRWLYIVFKRGPFSSSALLFIAFCLFLLYALFKVFVLLEPQSSDSMGSCGVDLGYVRYEGVCTDEMARFLGIRYAAAPTGNLRWRAPRPPLPEPGILKADTQPKMCAQGSRGMNPSPLDFSVGRQHAPRAPTVDWSEDCLFLNVYAPGGLYPGTRLPVLVWIHGGGYMNGNVAAYDGADLLRQGEGALVIVEIQYRLGVFGFLAGNELQNDGTANAGLLDQDFALKWIRGHIAKFGGDPTDVTLWGESAGAGSVMQQLIANGGRTSPPLFKRAIASSTFLPPQYAFDDPIPEEIYAELLRRTGCAAAGHRLHCLRGADARLLAGTNLEMAAEAYYGTFLFVPVVDGEFIRERPSQALARRRLNANHLLALGVTFEGVNFVDPTRPEHDTATYLEYVFPKLSAAQVLEGVEAYHGVGDDLQRAVAIVGESIFICPGYTLLRAFDAPYKGLFAIPPGRHGQDVPYYFPSRDPAPAQRFDNPAFQRAFAGAIFDFARSGALDEKPTSGMTEGIRPKWPVWSSSSPAEMLFNRTRDEPVVRLIHTDADLFERCRFWESVSEAVGQ</sequence>
<feature type="transmembrane region" description="Helical" evidence="5">
    <location>
        <begin position="30"/>
        <end position="51"/>
    </location>
</feature>
<gene>
    <name evidence="7" type="ORF">BD626DRAFT_491207</name>
</gene>
<dbReference type="InterPro" id="IPR029058">
    <property type="entry name" value="AB_hydrolase_fold"/>
</dbReference>
<keyword evidence="5" id="KW-0812">Transmembrane</keyword>
<evidence type="ECO:0000259" key="6">
    <source>
        <dbReference type="Pfam" id="PF00135"/>
    </source>
</evidence>
<protein>
    <recommendedName>
        <fullName evidence="4">Carboxylic ester hydrolase</fullName>
        <ecNumber evidence="4">3.1.1.-</ecNumber>
    </recommendedName>
</protein>
<comment type="similarity">
    <text evidence="1 4">Belongs to the type-B carboxylesterase/lipase family.</text>
</comment>
<keyword evidence="5" id="KW-0472">Membrane</keyword>
<dbReference type="Proteomes" id="UP000320762">
    <property type="component" value="Unassembled WGS sequence"/>
</dbReference>
<dbReference type="InterPro" id="IPR050309">
    <property type="entry name" value="Type-B_Carboxylest/Lipase"/>
</dbReference>
<evidence type="ECO:0000256" key="3">
    <source>
        <dbReference type="ARBA" id="ARBA00022801"/>
    </source>
</evidence>
<dbReference type="Pfam" id="PF00135">
    <property type="entry name" value="COesterase"/>
    <property type="match status" value="1"/>
</dbReference>
<keyword evidence="3 4" id="KW-0378">Hydrolase</keyword>
<dbReference type="OrthoDB" id="408631at2759"/>
<dbReference type="STRING" id="97359.A0A550CHH9"/>
<keyword evidence="5" id="KW-1133">Transmembrane helix</keyword>
<comment type="similarity">
    <text evidence="2">Belongs to the 'GDXG' lipolytic enzyme family.</text>
</comment>
<dbReference type="InterPro" id="IPR019826">
    <property type="entry name" value="Carboxylesterase_B_AS"/>
</dbReference>
<evidence type="ECO:0000256" key="4">
    <source>
        <dbReference type="RuleBase" id="RU361235"/>
    </source>
</evidence>
<dbReference type="SUPFAM" id="SSF53474">
    <property type="entry name" value="alpha/beta-Hydrolases"/>
    <property type="match status" value="1"/>
</dbReference>
<proteinExistence type="inferred from homology"/>
<comment type="caution">
    <text evidence="7">The sequence shown here is derived from an EMBL/GenBank/DDBJ whole genome shotgun (WGS) entry which is preliminary data.</text>
</comment>
<evidence type="ECO:0000256" key="1">
    <source>
        <dbReference type="ARBA" id="ARBA00005964"/>
    </source>
</evidence>
<feature type="domain" description="Carboxylesterase type B" evidence="6">
    <location>
        <begin position="77"/>
        <end position="400"/>
    </location>
</feature>
<evidence type="ECO:0000256" key="2">
    <source>
        <dbReference type="ARBA" id="ARBA00010515"/>
    </source>
</evidence>
<dbReference type="EMBL" id="VDMD01000007">
    <property type="protein sequence ID" value="TRM64243.1"/>
    <property type="molecule type" value="Genomic_DNA"/>
</dbReference>
<dbReference type="InterPro" id="IPR019819">
    <property type="entry name" value="Carboxylesterase_B_CS"/>
</dbReference>
<dbReference type="PROSITE" id="PS00941">
    <property type="entry name" value="CARBOXYLESTERASE_B_2"/>
    <property type="match status" value="1"/>
</dbReference>
<dbReference type="InterPro" id="IPR002168">
    <property type="entry name" value="Lipase_GDXG_HIS_AS"/>
</dbReference>
<name>A0A550CHH9_9AGAR</name>
<dbReference type="Gene3D" id="3.40.50.1820">
    <property type="entry name" value="alpha/beta hydrolase"/>
    <property type="match status" value="1"/>
</dbReference>
<dbReference type="GO" id="GO:0016787">
    <property type="term" value="F:hydrolase activity"/>
    <property type="evidence" value="ECO:0007669"/>
    <property type="project" value="UniProtKB-KW"/>
</dbReference>
<accession>A0A550CHH9</accession>
<evidence type="ECO:0000256" key="5">
    <source>
        <dbReference type="SAM" id="Phobius"/>
    </source>
</evidence>
<evidence type="ECO:0000313" key="7">
    <source>
        <dbReference type="EMBL" id="TRM64243.1"/>
    </source>
</evidence>
<keyword evidence="8" id="KW-1185">Reference proteome</keyword>
<organism evidence="7 8">
    <name type="scientific">Schizophyllum amplum</name>
    <dbReference type="NCBI Taxonomy" id="97359"/>
    <lineage>
        <taxon>Eukaryota</taxon>
        <taxon>Fungi</taxon>
        <taxon>Dikarya</taxon>
        <taxon>Basidiomycota</taxon>
        <taxon>Agaricomycotina</taxon>
        <taxon>Agaricomycetes</taxon>
        <taxon>Agaricomycetidae</taxon>
        <taxon>Agaricales</taxon>
        <taxon>Schizophyllaceae</taxon>
        <taxon>Schizophyllum</taxon>
    </lineage>
</organism>
<reference evidence="7 8" key="1">
    <citation type="journal article" date="2019" name="New Phytol.">
        <title>Comparative genomics reveals unique wood-decay strategies and fruiting body development in the Schizophyllaceae.</title>
        <authorList>
            <person name="Almasi E."/>
            <person name="Sahu N."/>
            <person name="Krizsan K."/>
            <person name="Balint B."/>
            <person name="Kovacs G.M."/>
            <person name="Kiss B."/>
            <person name="Cseklye J."/>
            <person name="Drula E."/>
            <person name="Henrissat B."/>
            <person name="Nagy I."/>
            <person name="Chovatia M."/>
            <person name="Adam C."/>
            <person name="LaButti K."/>
            <person name="Lipzen A."/>
            <person name="Riley R."/>
            <person name="Grigoriev I.V."/>
            <person name="Nagy L.G."/>
        </authorList>
    </citation>
    <scope>NUCLEOTIDE SEQUENCE [LARGE SCALE GENOMIC DNA]</scope>
    <source>
        <strain evidence="7 8">NL-1724</strain>
    </source>
</reference>
<dbReference type="AlphaFoldDB" id="A0A550CHH9"/>
<dbReference type="PROSITE" id="PS01173">
    <property type="entry name" value="LIPASE_GDXG_HIS"/>
    <property type="match status" value="1"/>
</dbReference>
<dbReference type="PROSITE" id="PS00122">
    <property type="entry name" value="CARBOXYLESTERASE_B_1"/>
    <property type="match status" value="1"/>
</dbReference>
<dbReference type="InterPro" id="IPR002018">
    <property type="entry name" value="CarbesteraseB"/>
</dbReference>
<dbReference type="EC" id="3.1.1.-" evidence="4"/>
<dbReference type="PANTHER" id="PTHR11559">
    <property type="entry name" value="CARBOXYLESTERASE"/>
    <property type="match status" value="1"/>
</dbReference>
<evidence type="ECO:0000313" key="8">
    <source>
        <dbReference type="Proteomes" id="UP000320762"/>
    </source>
</evidence>